<dbReference type="Gene3D" id="1.10.730.10">
    <property type="entry name" value="Isoleucyl-tRNA Synthetase, Domain 1"/>
    <property type="match status" value="1"/>
</dbReference>
<keyword evidence="5" id="KW-0963">Cytoplasm</keyword>
<comment type="subcellular location">
    <subcellularLocation>
        <location evidence="1">Cytoplasm</location>
    </subcellularLocation>
</comment>
<proteinExistence type="inferred from homology"/>
<dbReference type="SUPFAM" id="SSF52374">
    <property type="entry name" value="Nucleotidylyl transferase"/>
    <property type="match status" value="1"/>
</dbReference>
<dbReference type="SMART" id="SM01016">
    <property type="entry name" value="Arg_tRNA_synt_N"/>
    <property type="match status" value="1"/>
</dbReference>
<evidence type="ECO:0000259" key="12">
    <source>
        <dbReference type="SMART" id="SM00836"/>
    </source>
</evidence>
<reference evidence="14" key="1">
    <citation type="submission" date="2018-05" db="EMBL/GenBank/DDBJ databases">
        <authorList>
            <person name="Lanie J.A."/>
            <person name="Ng W.-L."/>
            <person name="Kazmierczak K.M."/>
            <person name="Andrzejewski T.M."/>
            <person name="Davidsen T.M."/>
            <person name="Wayne K.J."/>
            <person name="Tettelin H."/>
            <person name="Glass J.I."/>
            <person name="Rusch D."/>
            <person name="Podicherti R."/>
            <person name="Tsui H.-C.T."/>
            <person name="Winkler M.E."/>
        </authorList>
    </citation>
    <scope>NUCLEOTIDE SEQUENCE</scope>
</reference>
<dbReference type="InterPro" id="IPR009080">
    <property type="entry name" value="tRNAsynth_Ia_anticodon-bd"/>
</dbReference>
<evidence type="ECO:0000256" key="9">
    <source>
        <dbReference type="ARBA" id="ARBA00022917"/>
    </source>
</evidence>
<dbReference type="PANTHER" id="PTHR11956">
    <property type="entry name" value="ARGINYL-TRNA SYNTHETASE"/>
    <property type="match status" value="1"/>
</dbReference>
<gene>
    <name evidence="14" type="ORF">METZ01_LOCUS60651</name>
</gene>
<dbReference type="InterPro" id="IPR014729">
    <property type="entry name" value="Rossmann-like_a/b/a_fold"/>
</dbReference>
<evidence type="ECO:0000256" key="5">
    <source>
        <dbReference type="ARBA" id="ARBA00022490"/>
    </source>
</evidence>
<accession>A0A381SZE3</accession>
<dbReference type="EC" id="6.1.1.19" evidence="4"/>
<dbReference type="AlphaFoldDB" id="A0A381SZE3"/>
<dbReference type="Pfam" id="PF03485">
    <property type="entry name" value="Arg_tRNA_synt_N"/>
    <property type="match status" value="1"/>
</dbReference>
<keyword evidence="9" id="KW-0648">Protein biosynthesis</keyword>
<dbReference type="NCBIfam" id="TIGR00456">
    <property type="entry name" value="argS"/>
    <property type="match status" value="1"/>
</dbReference>
<dbReference type="SUPFAM" id="SSF55190">
    <property type="entry name" value="Arginyl-tRNA synthetase (ArgRS), N-terminal 'additional' domain"/>
    <property type="match status" value="1"/>
</dbReference>
<evidence type="ECO:0000256" key="11">
    <source>
        <dbReference type="ARBA" id="ARBA00049339"/>
    </source>
</evidence>
<comment type="subunit">
    <text evidence="3">Monomer.</text>
</comment>
<dbReference type="FunFam" id="1.10.730.10:FF:000008">
    <property type="entry name" value="Arginine--tRNA ligase"/>
    <property type="match status" value="1"/>
</dbReference>
<protein>
    <recommendedName>
        <fullName evidence="4">arginine--tRNA ligase</fullName>
        <ecNumber evidence="4">6.1.1.19</ecNumber>
    </recommendedName>
</protein>
<dbReference type="PANTHER" id="PTHR11956:SF5">
    <property type="entry name" value="ARGININE--TRNA LIGASE, CYTOPLASMIC"/>
    <property type="match status" value="1"/>
</dbReference>
<evidence type="ECO:0000256" key="3">
    <source>
        <dbReference type="ARBA" id="ARBA00011245"/>
    </source>
</evidence>
<dbReference type="Pfam" id="PF05746">
    <property type="entry name" value="DALR_1"/>
    <property type="match status" value="1"/>
</dbReference>
<dbReference type="GO" id="GO:0004814">
    <property type="term" value="F:arginine-tRNA ligase activity"/>
    <property type="evidence" value="ECO:0007669"/>
    <property type="project" value="UniProtKB-EC"/>
</dbReference>
<dbReference type="GO" id="GO:0006420">
    <property type="term" value="P:arginyl-tRNA aminoacylation"/>
    <property type="evidence" value="ECO:0007669"/>
    <property type="project" value="InterPro"/>
</dbReference>
<dbReference type="CDD" id="cd00671">
    <property type="entry name" value="ArgRS_core"/>
    <property type="match status" value="1"/>
</dbReference>
<evidence type="ECO:0000256" key="6">
    <source>
        <dbReference type="ARBA" id="ARBA00022598"/>
    </source>
</evidence>
<evidence type="ECO:0000256" key="2">
    <source>
        <dbReference type="ARBA" id="ARBA00005594"/>
    </source>
</evidence>
<evidence type="ECO:0000256" key="8">
    <source>
        <dbReference type="ARBA" id="ARBA00022840"/>
    </source>
</evidence>
<feature type="domain" description="DALR anticodon binding" evidence="12">
    <location>
        <begin position="434"/>
        <end position="554"/>
    </location>
</feature>
<dbReference type="PRINTS" id="PR01038">
    <property type="entry name" value="TRNASYNTHARG"/>
</dbReference>
<dbReference type="GO" id="GO:0005524">
    <property type="term" value="F:ATP binding"/>
    <property type="evidence" value="ECO:0007669"/>
    <property type="project" value="UniProtKB-KW"/>
</dbReference>
<dbReference type="SMART" id="SM00836">
    <property type="entry name" value="DALR_1"/>
    <property type="match status" value="1"/>
</dbReference>
<organism evidence="14">
    <name type="scientific">marine metagenome</name>
    <dbReference type="NCBI Taxonomy" id="408172"/>
    <lineage>
        <taxon>unclassified sequences</taxon>
        <taxon>metagenomes</taxon>
        <taxon>ecological metagenomes</taxon>
    </lineage>
</organism>
<dbReference type="GO" id="GO:0005737">
    <property type="term" value="C:cytoplasm"/>
    <property type="evidence" value="ECO:0007669"/>
    <property type="project" value="UniProtKB-SubCell"/>
</dbReference>
<dbReference type="Pfam" id="PF00750">
    <property type="entry name" value="tRNA-synt_1d"/>
    <property type="match status" value="1"/>
</dbReference>
<evidence type="ECO:0000256" key="4">
    <source>
        <dbReference type="ARBA" id="ARBA00012837"/>
    </source>
</evidence>
<comment type="similarity">
    <text evidence="2">Belongs to the class-I aminoacyl-tRNA synthetase family.</text>
</comment>
<dbReference type="InterPro" id="IPR005148">
    <property type="entry name" value="Arg-tRNA-synth_N"/>
</dbReference>
<feature type="domain" description="Arginyl tRNA synthetase N-terminal" evidence="13">
    <location>
        <begin position="3"/>
        <end position="92"/>
    </location>
</feature>
<evidence type="ECO:0000256" key="1">
    <source>
        <dbReference type="ARBA" id="ARBA00004496"/>
    </source>
</evidence>
<dbReference type="PROSITE" id="PS00178">
    <property type="entry name" value="AA_TRNA_LIGASE_I"/>
    <property type="match status" value="1"/>
</dbReference>
<dbReference type="HAMAP" id="MF_00123">
    <property type="entry name" value="Arg_tRNA_synth"/>
    <property type="match status" value="1"/>
</dbReference>
<dbReference type="FunFam" id="3.40.50.620:FF:000062">
    <property type="entry name" value="Arginine--tRNA ligase"/>
    <property type="match status" value="1"/>
</dbReference>
<dbReference type="Gene3D" id="3.30.1360.70">
    <property type="entry name" value="Arginyl tRNA synthetase N-terminal domain"/>
    <property type="match status" value="1"/>
</dbReference>
<dbReference type="InterPro" id="IPR001412">
    <property type="entry name" value="aa-tRNA-synth_I_CS"/>
</dbReference>
<comment type="catalytic activity">
    <reaction evidence="11">
        <text>tRNA(Arg) + L-arginine + ATP = L-arginyl-tRNA(Arg) + AMP + diphosphate</text>
        <dbReference type="Rhea" id="RHEA:20301"/>
        <dbReference type="Rhea" id="RHEA-COMP:9658"/>
        <dbReference type="Rhea" id="RHEA-COMP:9673"/>
        <dbReference type="ChEBI" id="CHEBI:30616"/>
        <dbReference type="ChEBI" id="CHEBI:32682"/>
        <dbReference type="ChEBI" id="CHEBI:33019"/>
        <dbReference type="ChEBI" id="CHEBI:78442"/>
        <dbReference type="ChEBI" id="CHEBI:78513"/>
        <dbReference type="ChEBI" id="CHEBI:456215"/>
        <dbReference type="EC" id="6.1.1.19"/>
    </reaction>
</comment>
<dbReference type="EMBL" id="UINC01003610">
    <property type="protein sequence ID" value="SVA07797.1"/>
    <property type="molecule type" value="Genomic_DNA"/>
</dbReference>
<name>A0A381SZE3_9ZZZZ</name>
<dbReference type="SUPFAM" id="SSF47323">
    <property type="entry name" value="Anticodon-binding domain of a subclass of class I aminoacyl-tRNA synthetases"/>
    <property type="match status" value="1"/>
</dbReference>
<evidence type="ECO:0000256" key="10">
    <source>
        <dbReference type="ARBA" id="ARBA00023146"/>
    </source>
</evidence>
<sequence>MKTFVRQLISSALDHAKKNGDLELSVMSEIVVEKPKEEKFGDFSTSLAMGLAKSERKKPYEIAEILSRHLQCNEDNIASVKIAGPGFLNLTMKPSFFLKRLLKVAEQADQYGSSNAGQGKKVLLEFVSANPTGPLHVGHGRGAAVGDMLGRLLDKAGYNVSTEYYINDVGNQMNTLGRSTWSRYLELQDKGNAFPSDYYQGEYIKDIARDIYAQHGNEFLDKEEEQVLPFFREYACNSVLNGIKEDLAKFGVIFDQWFSEKKLYDQQLVDAAVNWLRKEKHIYDKEGAVWLRSSALNDEKDRVLIKQSGEKTYFCSDIAYHKNKIDRGFEWIVDLWGADHHGYVPRMKSALQAMGYDENVFKVMLVQFVSLKRGGEKVSMSTRSGEFETLADVIKEVGIDATRFFFLMRSSDTHLDFDLELAKKESPENPVFYIQYAHARICSIFRTATEQGIKLLDSVDIDLSPLQNKEEFVMIKKILAFTETVEKSAELLEVHRIAFYLQDLVGTFHRYYSRNRIVSEDHALSFARLFLMNCLRVTIRNGLSIMGVSAPERM</sequence>
<evidence type="ECO:0000313" key="14">
    <source>
        <dbReference type="EMBL" id="SVA07797.1"/>
    </source>
</evidence>
<dbReference type="Gene3D" id="3.40.50.620">
    <property type="entry name" value="HUPs"/>
    <property type="match status" value="1"/>
</dbReference>
<dbReference type="InterPro" id="IPR008909">
    <property type="entry name" value="DALR_anticod-bd"/>
</dbReference>
<dbReference type="InterPro" id="IPR036695">
    <property type="entry name" value="Arg-tRNA-synth_N_sf"/>
</dbReference>
<keyword evidence="7" id="KW-0547">Nucleotide-binding</keyword>
<evidence type="ECO:0000259" key="13">
    <source>
        <dbReference type="SMART" id="SM01016"/>
    </source>
</evidence>
<keyword evidence="10" id="KW-0030">Aminoacyl-tRNA synthetase</keyword>
<dbReference type="InterPro" id="IPR001278">
    <property type="entry name" value="Arg-tRNA-ligase"/>
</dbReference>
<keyword evidence="8" id="KW-0067">ATP-binding</keyword>
<keyword evidence="6" id="KW-0436">Ligase</keyword>
<evidence type="ECO:0000256" key="7">
    <source>
        <dbReference type="ARBA" id="ARBA00022741"/>
    </source>
</evidence>
<dbReference type="InterPro" id="IPR035684">
    <property type="entry name" value="ArgRS_core"/>
</dbReference>